<dbReference type="PROSITE" id="PS00216">
    <property type="entry name" value="SUGAR_TRANSPORT_1"/>
    <property type="match status" value="1"/>
</dbReference>
<feature type="transmembrane region" description="Helical" evidence="7">
    <location>
        <begin position="103"/>
        <end position="128"/>
    </location>
</feature>
<evidence type="ECO:0000256" key="1">
    <source>
        <dbReference type="ARBA" id="ARBA00004651"/>
    </source>
</evidence>
<dbReference type="PANTHER" id="PTHR43414">
    <property type="entry name" value="MULTIDRUG RESISTANCE PROTEIN MDTG"/>
    <property type="match status" value="1"/>
</dbReference>
<sequence length="186" mass="21015">MKNYRSNGALEKDVKQSIDPDMLKKAKRRNIQTFTFGKLAFGFADACIMIVIIPLYLELTGSEFITGLLITFFMIMAFLPGPISGKLSDKFGRKTMKMIGHPLHIIGFTLLFFTYEDTVFLLILSIIFRGLSASSGPINNQMIVAESTDKSKNDKGYIFGLMAFLYFFGNVWGSIFVNLTNFELRQ</sequence>
<feature type="transmembrane region" description="Helical" evidence="7">
    <location>
        <begin position="63"/>
        <end position="83"/>
    </location>
</feature>
<evidence type="ECO:0000313" key="9">
    <source>
        <dbReference type="EMBL" id="GAG35411.1"/>
    </source>
</evidence>
<dbReference type="Pfam" id="PF07690">
    <property type="entry name" value="MFS_1"/>
    <property type="match status" value="1"/>
</dbReference>
<dbReference type="Gene3D" id="1.20.1250.20">
    <property type="entry name" value="MFS general substrate transporter like domains"/>
    <property type="match status" value="1"/>
</dbReference>
<keyword evidence="5 7" id="KW-1133">Transmembrane helix</keyword>
<keyword evidence="2" id="KW-0813">Transport</keyword>
<dbReference type="InterPro" id="IPR036259">
    <property type="entry name" value="MFS_trans_sf"/>
</dbReference>
<accession>X0YF06</accession>
<dbReference type="InterPro" id="IPR005829">
    <property type="entry name" value="Sugar_transporter_CS"/>
</dbReference>
<dbReference type="GO" id="GO:0022857">
    <property type="term" value="F:transmembrane transporter activity"/>
    <property type="evidence" value="ECO:0007669"/>
    <property type="project" value="InterPro"/>
</dbReference>
<feature type="transmembrane region" description="Helical" evidence="7">
    <location>
        <begin position="157"/>
        <end position="179"/>
    </location>
</feature>
<gene>
    <name evidence="9" type="ORF">S01H1_63417</name>
</gene>
<keyword evidence="3" id="KW-1003">Cell membrane</keyword>
<evidence type="ECO:0000256" key="5">
    <source>
        <dbReference type="ARBA" id="ARBA00022989"/>
    </source>
</evidence>
<protein>
    <recommendedName>
        <fullName evidence="8">Major facilitator superfamily (MFS) profile domain-containing protein</fullName>
    </recommendedName>
</protein>
<dbReference type="PROSITE" id="PS50850">
    <property type="entry name" value="MFS"/>
    <property type="match status" value="1"/>
</dbReference>
<evidence type="ECO:0000256" key="7">
    <source>
        <dbReference type="SAM" id="Phobius"/>
    </source>
</evidence>
<comment type="caution">
    <text evidence="9">The sequence shown here is derived from an EMBL/GenBank/DDBJ whole genome shotgun (WGS) entry which is preliminary data.</text>
</comment>
<dbReference type="EMBL" id="BARS01041730">
    <property type="protein sequence ID" value="GAG35411.1"/>
    <property type="molecule type" value="Genomic_DNA"/>
</dbReference>
<evidence type="ECO:0000256" key="2">
    <source>
        <dbReference type="ARBA" id="ARBA00022448"/>
    </source>
</evidence>
<dbReference type="GO" id="GO:0005886">
    <property type="term" value="C:plasma membrane"/>
    <property type="evidence" value="ECO:0007669"/>
    <property type="project" value="UniProtKB-SubCell"/>
</dbReference>
<comment type="subcellular location">
    <subcellularLocation>
        <location evidence="1">Cell membrane</location>
        <topology evidence="1">Multi-pass membrane protein</topology>
    </subcellularLocation>
</comment>
<dbReference type="InterPro" id="IPR011701">
    <property type="entry name" value="MFS"/>
</dbReference>
<reference evidence="9" key="1">
    <citation type="journal article" date="2014" name="Front. Microbiol.">
        <title>High frequency of phylogenetically diverse reductive dehalogenase-homologous genes in deep subseafloor sedimentary metagenomes.</title>
        <authorList>
            <person name="Kawai M."/>
            <person name="Futagami T."/>
            <person name="Toyoda A."/>
            <person name="Takaki Y."/>
            <person name="Nishi S."/>
            <person name="Hori S."/>
            <person name="Arai W."/>
            <person name="Tsubouchi T."/>
            <person name="Morono Y."/>
            <person name="Uchiyama I."/>
            <person name="Ito T."/>
            <person name="Fujiyama A."/>
            <person name="Inagaki F."/>
            <person name="Takami H."/>
        </authorList>
    </citation>
    <scope>NUCLEOTIDE SEQUENCE</scope>
    <source>
        <strain evidence="9">Expedition CK06-06</strain>
    </source>
</reference>
<name>X0YF06_9ZZZZ</name>
<dbReference type="AlphaFoldDB" id="X0YF06"/>
<keyword evidence="6 7" id="KW-0472">Membrane</keyword>
<feature type="non-terminal residue" evidence="9">
    <location>
        <position position="186"/>
    </location>
</feature>
<feature type="domain" description="Major facilitator superfamily (MFS) profile" evidence="8">
    <location>
        <begin position="30"/>
        <end position="186"/>
    </location>
</feature>
<evidence type="ECO:0000256" key="4">
    <source>
        <dbReference type="ARBA" id="ARBA00022692"/>
    </source>
</evidence>
<evidence type="ECO:0000259" key="8">
    <source>
        <dbReference type="PROSITE" id="PS50850"/>
    </source>
</evidence>
<dbReference type="PANTHER" id="PTHR43414:SF6">
    <property type="entry name" value="MULTIDRUG RESISTANCE PROTEIN MDTG"/>
    <property type="match status" value="1"/>
</dbReference>
<dbReference type="SUPFAM" id="SSF103473">
    <property type="entry name" value="MFS general substrate transporter"/>
    <property type="match status" value="1"/>
</dbReference>
<dbReference type="InterPro" id="IPR020846">
    <property type="entry name" value="MFS_dom"/>
</dbReference>
<keyword evidence="4 7" id="KW-0812">Transmembrane</keyword>
<evidence type="ECO:0000256" key="3">
    <source>
        <dbReference type="ARBA" id="ARBA00022475"/>
    </source>
</evidence>
<evidence type="ECO:0000256" key="6">
    <source>
        <dbReference type="ARBA" id="ARBA00023136"/>
    </source>
</evidence>
<feature type="transmembrane region" description="Helical" evidence="7">
    <location>
        <begin position="34"/>
        <end position="57"/>
    </location>
</feature>
<organism evidence="9">
    <name type="scientific">marine sediment metagenome</name>
    <dbReference type="NCBI Taxonomy" id="412755"/>
    <lineage>
        <taxon>unclassified sequences</taxon>
        <taxon>metagenomes</taxon>
        <taxon>ecological metagenomes</taxon>
    </lineage>
</organism>
<proteinExistence type="predicted"/>